<evidence type="ECO:0000256" key="1">
    <source>
        <dbReference type="SAM" id="SignalP"/>
    </source>
</evidence>
<feature type="chain" id="PRO_5040897864" description="CBM-cenC domain-containing protein" evidence="1">
    <location>
        <begin position="26"/>
        <end position="265"/>
    </location>
</feature>
<name>A0A9X3XBH1_9BACT</name>
<accession>A0A9X3XBH1</accession>
<keyword evidence="1" id="KW-0732">Signal</keyword>
<protein>
    <recommendedName>
        <fullName evidence="4">CBM-cenC domain-containing protein</fullName>
    </recommendedName>
</protein>
<feature type="signal peptide" evidence="1">
    <location>
        <begin position="1"/>
        <end position="25"/>
    </location>
</feature>
<comment type="caution">
    <text evidence="2">The sequence shown here is derived from an EMBL/GenBank/DDBJ whole genome shotgun (WGS) entry which is preliminary data.</text>
</comment>
<keyword evidence="3" id="KW-1185">Reference proteome</keyword>
<dbReference type="EMBL" id="JAGTJJ010000036">
    <property type="protein sequence ID" value="MDC3986215.1"/>
    <property type="molecule type" value="Genomic_DNA"/>
</dbReference>
<sequence>MKSIQNIVRFGLTVLLAALPVACVAPEATDEDLYVVAEADDLDALATEEDDLASGDEGLLLPTACLTKRVTFDETTQAFTSGYTPVTGSLASGQFKTTTDATTCNGGFRGKSPNGNKFACYDGATTSSVNAACVSVPIAAGIAYRAQVYARSLSTQTSEANKPSLQFFVAGAACGTPKALAYNSVDTAWELVSCDFTRLSSSIVTICVQDLSTSGWANDFGLEDLRIAAKAGQQLGECIDGGGYHRECDGNGNCRTVALVDGEGA</sequence>
<reference evidence="2 3" key="1">
    <citation type="submission" date="2021-04" db="EMBL/GenBank/DDBJ databases">
        <title>Genome analysis of Polyangium sp.</title>
        <authorList>
            <person name="Li Y."/>
            <person name="Wang J."/>
        </authorList>
    </citation>
    <scope>NUCLEOTIDE SEQUENCE [LARGE SCALE GENOMIC DNA]</scope>
    <source>
        <strain evidence="2 3">SDU14</strain>
    </source>
</reference>
<dbReference type="Proteomes" id="UP001151081">
    <property type="component" value="Unassembled WGS sequence"/>
</dbReference>
<evidence type="ECO:0000313" key="3">
    <source>
        <dbReference type="Proteomes" id="UP001151081"/>
    </source>
</evidence>
<organism evidence="2 3">
    <name type="scientific">Polyangium jinanense</name>
    <dbReference type="NCBI Taxonomy" id="2829994"/>
    <lineage>
        <taxon>Bacteria</taxon>
        <taxon>Pseudomonadati</taxon>
        <taxon>Myxococcota</taxon>
        <taxon>Polyangia</taxon>
        <taxon>Polyangiales</taxon>
        <taxon>Polyangiaceae</taxon>
        <taxon>Polyangium</taxon>
    </lineage>
</organism>
<dbReference type="RefSeq" id="WP_272425628.1">
    <property type="nucleotide sequence ID" value="NZ_JAGTJJ010000036.1"/>
</dbReference>
<proteinExistence type="predicted"/>
<evidence type="ECO:0000313" key="2">
    <source>
        <dbReference type="EMBL" id="MDC3986215.1"/>
    </source>
</evidence>
<dbReference type="AlphaFoldDB" id="A0A9X3XBH1"/>
<evidence type="ECO:0008006" key="4">
    <source>
        <dbReference type="Google" id="ProtNLM"/>
    </source>
</evidence>
<gene>
    <name evidence="2" type="ORF">KEG57_37400</name>
</gene>